<dbReference type="InterPro" id="IPR006093">
    <property type="entry name" value="Oxy_OxRdtase_FAD_BS"/>
</dbReference>
<dbReference type="PANTHER" id="PTHR42973">
    <property type="entry name" value="BINDING OXIDOREDUCTASE, PUTATIVE (AFU_ORTHOLOGUE AFUA_1G17690)-RELATED"/>
    <property type="match status" value="1"/>
</dbReference>
<evidence type="ECO:0000256" key="4">
    <source>
        <dbReference type="ARBA" id="ARBA00022827"/>
    </source>
</evidence>
<accession>A0ABT6LKR7</accession>
<comment type="cofactor">
    <cofactor evidence="1">
        <name>FAD</name>
        <dbReference type="ChEBI" id="CHEBI:57692"/>
    </cofactor>
</comment>
<dbReference type="InterPro" id="IPR006094">
    <property type="entry name" value="Oxid_FAD_bind_N"/>
</dbReference>
<dbReference type="SUPFAM" id="SSF55103">
    <property type="entry name" value="FAD-linked oxidases, C-terminal domain"/>
    <property type="match status" value="1"/>
</dbReference>
<dbReference type="Pfam" id="PF08031">
    <property type="entry name" value="BBE"/>
    <property type="match status" value="1"/>
</dbReference>
<dbReference type="InterPro" id="IPR012951">
    <property type="entry name" value="BBE"/>
</dbReference>
<dbReference type="PROSITE" id="PS51387">
    <property type="entry name" value="FAD_PCMH"/>
    <property type="match status" value="1"/>
</dbReference>
<organism evidence="7 8">
    <name type="scientific">Streptomyces pseudovenezuelae</name>
    <dbReference type="NCBI Taxonomy" id="67350"/>
    <lineage>
        <taxon>Bacteria</taxon>
        <taxon>Bacillati</taxon>
        <taxon>Actinomycetota</taxon>
        <taxon>Actinomycetes</taxon>
        <taxon>Kitasatosporales</taxon>
        <taxon>Streptomycetaceae</taxon>
        <taxon>Streptomyces</taxon>
        <taxon>Streptomyces aurantiacus group</taxon>
    </lineage>
</organism>
<dbReference type="InterPro" id="IPR050416">
    <property type="entry name" value="FAD-linked_Oxidoreductase"/>
</dbReference>
<dbReference type="Gene3D" id="3.30.465.10">
    <property type="match status" value="1"/>
</dbReference>
<evidence type="ECO:0000313" key="8">
    <source>
        <dbReference type="Proteomes" id="UP001160499"/>
    </source>
</evidence>
<keyword evidence="3" id="KW-0285">Flavoprotein</keyword>
<dbReference type="InterPro" id="IPR016167">
    <property type="entry name" value="FAD-bd_PCMH_sub1"/>
</dbReference>
<evidence type="ECO:0000256" key="3">
    <source>
        <dbReference type="ARBA" id="ARBA00022630"/>
    </source>
</evidence>
<name>A0ABT6LKR7_9ACTN</name>
<gene>
    <name evidence="7" type="ORF">M2283_004212</name>
</gene>
<evidence type="ECO:0000313" key="7">
    <source>
        <dbReference type="EMBL" id="MDH6216894.1"/>
    </source>
</evidence>
<feature type="domain" description="FAD-binding PCMH-type" evidence="6">
    <location>
        <begin position="44"/>
        <end position="214"/>
    </location>
</feature>
<comment type="caution">
    <text evidence="7">The sequence shown here is derived from an EMBL/GenBank/DDBJ whole genome shotgun (WGS) entry which is preliminary data.</text>
</comment>
<evidence type="ECO:0000256" key="2">
    <source>
        <dbReference type="ARBA" id="ARBA00005466"/>
    </source>
</evidence>
<dbReference type="InterPro" id="IPR016169">
    <property type="entry name" value="FAD-bd_PCMH_sub2"/>
</dbReference>
<keyword evidence="5" id="KW-0560">Oxidoreductase</keyword>
<keyword evidence="4" id="KW-0274">FAD</keyword>
<dbReference type="Gene3D" id="3.30.43.10">
    <property type="entry name" value="Uridine Diphospho-n-acetylenolpyruvylglucosamine Reductase, domain 2"/>
    <property type="match status" value="1"/>
</dbReference>
<proteinExistence type="inferred from homology"/>
<evidence type="ECO:0000256" key="1">
    <source>
        <dbReference type="ARBA" id="ARBA00001974"/>
    </source>
</evidence>
<dbReference type="Gene3D" id="3.40.462.20">
    <property type="match status" value="1"/>
</dbReference>
<dbReference type="PROSITE" id="PS00862">
    <property type="entry name" value="OX2_COVAL_FAD"/>
    <property type="match status" value="1"/>
</dbReference>
<evidence type="ECO:0000256" key="5">
    <source>
        <dbReference type="ARBA" id="ARBA00023002"/>
    </source>
</evidence>
<dbReference type="SUPFAM" id="SSF56176">
    <property type="entry name" value="FAD-binding/transporter-associated domain-like"/>
    <property type="match status" value="1"/>
</dbReference>
<keyword evidence="8" id="KW-1185">Reference proteome</keyword>
<dbReference type="InterPro" id="IPR036318">
    <property type="entry name" value="FAD-bd_PCMH-like_sf"/>
</dbReference>
<evidence type="ECO:0000259" key="6">
    <source>
        <dbReference type="PROSITE" id="PS51387"/>
    </source>
</evidence>
<dbReference type="InterPro" id="IPR016166">
    <property type="entry name" value="FAD-bd_PCMH"/>
</dbReference>
<protein>
    <submittedName>
        <fullName evidence="7">FAD/FMN-containing dehydrogenase</fullName>
    </submittedName>
</protein>
<sequence length="462" mass="48789">MAMSHPSAATAAAARALRTALRGSVLVAGDSAYESARQVWNGAIDRRPAAVVRCADESDVVHAVRVARHHGLPLSVRGGGHDWAGRAVREGGLVLDLSEMRAVTVDPAGRTVQFQGGARAGDVLGATSPFGLAPVTGTVKAVGVTGLLLGGGYGLLAGRHGLAVDNLIEARVVLADGRAVTANAAENPDLYWALRGGGGNFGVVTSMRCRVHPIGTVLSGMILHPAERAVDVLRGHRDIIADAPDELTVLTGFFGGPDGRPLIFLLPVWCGELEQGRDLADRFDAIGKPLAGRVCPMDYANVLGMFDQAVVDGRPTEMGTRSVAEPTDEVIDILAGAAHEATSPLSGLYVHHFHGAASRVPETDTPFATRRDHLQIEIAACWEPADDGEKHRRWAREVSQRLSEHALPGGYPNLLGADELPRTVAHFGPNADRLLKTKDRYDPDHVFSAVASLDPTTTDPGD</sequence>
<reference evidence="7 8" key="1">
    <citation type="submission" date="2023-04" db="EMBL/GenBank/DDBJ databases">
        <title>Forest soil microbial communities from Buena Vista Peninsula, Colon Province, Panama.</title>
        <authorList>
            <person name="Bouskill N."/>
        </authorList>
    </citation>
    <scope>NUCLEOTIDE SEQUENCE [LARGE SCALE GENOMIC DNA]</scope>
    <source>
        <strain evidence="7 8">GGS1</strain>
    </source>
</reference>
<dbReference type="InterPro" id="IPR016164">
    <property type="entry name" value="FAD-linked_Oxase-like_C"/>
</dbReference>
<dbReference type="Proteomes" id="UP001160499">
    <property type="component" value="Unassembled WGS sequence"/>
</dbReference>
<dbReference type="EMBL" id="JARXVH010000006">
    <property type="protein sequence ID" value="MDH6216894.1"/>
    <property type="molecule type" value="Genomic_DNA"/>
</dbReference>
<comment type="similarity">
    <text evidence="2">Belongs to the oxygen-dependent FAD-linked oxidoreductase family.</text>
</comment>
<dbReference type="Pfam" id="PF01565">
    <property type="entry name" value="FAD_binding_4"/>
    <property type="match status" value="1"/>
</dbReference>
<dbReference type="PANTHER" id="PTHR42973:SF39">
    <property type="entry name" value="FAD-BINDING PCMH-TYPE DOMAIN-CONTAINING PROTEIN"/>
    <property type="match status" value="1"/>
</dbReference>